<protein>
    <submittedName>
        <fullName evidence="2">Uncharacterized protein</fullName>
    </submittedName>
</protein>
<evidence type="ECO:0000313" key="4">
    <source>
        <dbReference type="Proteomes" id="UP000677228"/>
    </source>
</evidence>
<name>A0A8S2EZA0_9BILA</name>
<evidence type="ECO:0000313" key="3">
    <source>
        <dbReference type="EMBL" id="CAF4084527.1"/>
    </source>
</evidence>
<dbReference type="Proteomes" id="UP000682733">
    <property type="component" value="Unassembled WGS sequence"/>
</dbReference>
<dbReference type="EMBL" id="CAJOBA010039853">
    <property type="protein sequence ID" value="CAF4084527.1"/>
    <property type="molecule type" value="Genomic_DNA"/>
</dbReference>
<dbReference type="EMBL" id="CAJNOK010018290">
    <property type="protein sequence ID" value="CAF1279624.1"/>
    <property type="molecule type" value="Genomic_DNA"/>
</dbReference>
<evidence type="ECO:0000256" key="1">
    <source>
        <dbReference type="SAM" id="MobiDB-lite"/>
    </source>
</evidence>
<sequence>MSIAVTKVKCHLVPWSIWDIHVQCSFDFADAWHSSLAGSSLSQLLVPSWSADEHWCDESEMSSGAMEHLGDQCNRARDDGVDGL</sequence>
<dbReference type="AlphaFoldDB" id="A0A8S2EZA0"/>
<feature type="region of interest" description="Disordered" evidence="1">
    <location>
        <begin position="62"/>
        <end position="84"/>
    </location>
</feature>
<gene>
    <name evidence="2" type="ORF">OVA965_LOCUS27574</name>
    <name evidence="3" type="ORF">TMI583_LOCUS28322</name>
</gene>
<comment type="caution">
    <text evidence="2">The sequence shown here is derived from an EMBL/GenBank/DDBJ whole genome shotgun (WGS) entry which is preliminary data.</text>
</comment>
<organism evidence="2 4">
    <name type="scientific">Didymodactylos carnosus</name>
    <dbReference type="NCBI Taxonomy" id="1234261"/>
    <lineage>
        <taxon>Eukaryota</taxon>
        <taxon>Metazoa</taxon>
        <taxon>Spiralia</taxon>
        <taxon>Gnathifera</taxon>
        <taxon>Rotifera</taxon>
        <taxon>Eurotatoria</taxon>
        <taxon>Bdelloidea</taxon>
        <taxon>Philodinida</taxon>
        <taxon>Philodinidae</taxon>
        <taxon>Didymodactylos</taxon>
    </lineage>
</organism>
<reference evidence="2" key="1">
    <citation type="submission" date="2021-02" db="EMBL/GenBank/DDBJ databases">
        <authorList>
            <person name="Nowell W R."/>
        </authorList>
    </citation>
    <scope>NUCLEOTIDE SEQUENCE</scope>
</reference>
<accession>A0A8S2EZA0</accession>
<proteinExistence type="predicted"/>
<dbReference type="Proteomes" id="UP000677228">
    <property type="component" value="Unassembled WGS sequence"/>
</dbReference>
<feature type="compositionally biased region" description="Basic and acidic residues" evidence="1">
    <location>
        <begin position="68"/>
        <end position="84"/>
    </location>
</feature>
<evidence type="ECO:0000313" key="2">
    <source>
        <dbReference type="EMBL" id="CAF1279624.1"/>
    </source>
</evidence>